<dbReference type="PROSITE" id="PS00061">
    <property type="entry name" value="ADH_SHORT"/>
    <property type="match status" value="1"/>
</dbReference>
<evidence type="ECO:0000256" key="3">
    <source>
        <dbReference type="ARBA" id="ARBA00038968"/>
    </source>
</evidence>
<keyword evidence="23" id="KW-0812">Transmembrane</keyword>
<dbReference type="PANTHER" id="PTHR44229">
    <property type="entry name" value="15-HYDROXYPROSTAGLANDIN DEHYDROGENASE [NAD(+)]"/>
    <property type="match status" value="1"/>
</dbReference>
<evidence type="ECO:0000256" key="14">
    <source>
        <dbReference type="ARBA" id="ARBA00048170"/>
    </source>
</evidence>
<comment type="catalytic activity">
    <reaction evidence="15">
        <text>resolvin D2 + NAD(+) = 7-oxoresolvin D2 + NADH + H(+)</text>
        <dbReference type="Rhea" id="RHEA:53584"/>
        <dbReference type="ChEBI" id="CHEBI:15378"/>
        <dbReference type="ChEBI" id="CHEBI:57540"/>
        <dbReference type="ChEBI" id="CHEBI:57945"/>
        <dbReference type="ChEBI" id="CHEBI:133367"/>
        <dbReference type="ChEBI" id="CHEBI:137497"/>
    </reaction>
    <physiologicalReaction direction="left-to-right" evidence="15">
        <dbReference type="Rhea" id="RHEA:53585"/>
    </physiologicalReaction>
</comment>
<name>A0A1S3KB40_LINAN</name>
<dbReference type="AlphaFoldDB" id="A0A1S3KB40"/>
<dbReference type="PRINTS" id="PR00080">
    <property type="entry name" value="SDRFAMILY"/>
</dbReference>
<evidence type="ECO:0000256" key="21">
    <source>
        <dbReference type="ARBA" id="ARBA00049188"/>
    </source>
</evidence>
<keyword evidence="23" id="KW-1133">Transmembrane helix</keyword>
<dbReference type="STRING" id="7574.A0A1S3KB40"/>
<evidence type="ECO:0000256" key="16">
    <source>
        <dbReference type="ARBA" id="ARBA00048535"/>
    </source>
</evidence>
<comment type="catalytic activity">
    <reaction evidence="10">
        <text>resolvin D1 + NAD(+) = 8-oxoresolvin D1 + NADH + H(+)</text>
        <dbReference type="Rhea" id="RHEA:50124"/>
        <dbReference type="ChEBI" id="CHEBI:15378"/>
        <dbReference type="ChEBI" id="CHEBI:57540"/>
        <dbReference type="ChEBI" id="CHEBI:57945"/>
        <dbReference type="ChEBI" id="CHEBI:132079"/>
        <dbReference type="ChEBI" id="CHEBI:132080"/>
    </reaction>
    <physiologicalReaction direction="left-to-right" evidence="10">
        <dbReference type="Rhea" id="RHEA:50125"/>
    </physiologicalReaction>
</comment>
<comment type="catalytic activity">
    <reaction evidence="20">
        <text>(15S)-hydroxy-(5Z,8Z,11Z,13E)-eicosatetraenoate + NAD(+) = 15-oxo-(5Z,8Z,11Z,13E)-eicosatetraenoate + NADH + H(+)</text>
        <dbReference type="Rhea" id="RHEA:23260"/>
        <dbReference type="ChEBI" id="CHEBI:15378"/>
        <dbReference type="ChEBI" id="CHEBI:57409"/>
        <dbReference type="ChEBI" id="CHEBI:57410"/>
        <dbReference type="ChEBI" id="CHEBI:57540"/>
        <dbReference type="ChEBI" id="CHEBI:57945"/>
        <dbReference type="EC" id="1.1.1.232"/>
    </reaction>
    <physiologicalReaction direction="left-to-right" evidence="20">
        <dbReference type="Rhea" id="RHEA:23261"/>
    </physiologicalReaction>
</comment>
<proteinExistence type="inferred from homology"/>
<dbReference type="Proteomes" id="UP000085678">
    <property type="component" value="Unplaced"/>
</dbReference>
<comment type="similarity">
    <text evidence="1 22">Belongs to the short-chain dehydrogenases/reductases (SDR) family.</text>
</comment>
<evidence type="ECO:0000256" key="12">
    <source>
        <dbReference type="ARBA" id="ARBA00048140"/>
    </source>
</evidence>
<reference evidence="25" key="1">
    <citation type="submission" date="2025-08" db="UniProtKB">
        <authorList>
            <consortium name="RefSeq"/>
        </authorList>
    </citation>
    <scope>IDENTIFICATION</scope>
    <source>
        <tissue evidence="25">Gonads</tissue>
    </source>
</reference>
<dbReference type="EC" id="1.1.1.232" evidence="4"/>
<evidence type="ECO:0000256" key="6">
    <source>
        <dbReference type="ARBA" id="ARBA00041812"/>
    </source>
</evidence>
<accession>A0A1S3KB40</accession>
<dbReference type="PANTHER" id="PTHR44229:SF4">
    <property type="entry name" value="15-HYDROXYPROSTAGLANDIN DEHYDROGENASE [NAD(+)]"/>
    <property type="match status" value="1"/>
</dbReference>
<comment type="catalytic activity">
    <reaction evidence="19">
        <text>resolvin D2 + NAD(+) = 16-oxoresolvin D2 + NADH + H(+)</text>
        <dbReference type="Rhea" id="RHEA:53588"/>
        <dbReference type="ChEBI" id="CHEBI:15378"/>
        <dbReference type="ChEBI" id="CHEBI:57540"/>
        <dbReference type="ChEBI" id="CHEBI:57945"/>
        <dbReference type="ChEBI" id="CHEBI:133367"/>
        <dbReference type="ChEBI" id="CHEBI:137498"/>
    </reaction>
    <physiologicalReaction direction="left-to-right" evidence="19">
        <dbReference type="Rhea" id="RHEA:53589"/>
    </physiologicalReaction>
</comment>
<evidence type="ECO:0000313" key="25">
    <source>
        <dbReference type="RefSeq" id="XP_013419707.1"/>
    </source>
</evidence>
<evidence type="ECO:0000256" key="15">
    <source>
        <dbReference type="ARBA" id="ARBA00048393"/>
    </source>
</evidence>
<evidence type="ECO:0000256" key="18">
    <source>
        <dbReference type="ARBA" id="ARBA00048739"/>
    </source>
</evidence>
<dbReference type="RefSeq" id="XP_013419707.1">
    <property type="nucleotide sequence ID" value="XM_013564253.1"/>
</dbReference>
<dbReference type="PRINTS" id="PR00081">
    <property type="entry name" value="GDHRDH"/>
</dbReference>
<comment type="catalytic activity">
    <reaction evidence="13">
        <text>(11R)-hydroxy-(5Z,8Z,12E,14Z)-eicosatetraenoate + NAD(+) = 11-oxo-(5Z,8Z,12E,14Z)-eicosatetraenoate + NADH + H(+)</text>
        <dbReference type="Rhea" id="RHEA:48640"/>
        <dbReference type="ChEBI" id="CHEBI:15378"/>
        <dbReference type="ChEBI" id="CHEBI:57540"/>
        <dbReference type="ChEBI" id="CHEBI:57945"/>
        <dbReference type="ChEBI" id="CHEBI:78836"/>
        <dbReference type="ChEBI" id="CHEBI:90697"/>
    </reaction>
    <physiologicalReaction direction="left-to-right" evidence="13">
        <dbReference type="Rhea" id="RHEA:48641"/>
    </physiologicalReaction>
</comment>
<keyword evidence="23" id="KW-0472">Membrane</keyword>
<dbReference type="GeneID" id="106180296"/>
<evidence type="ECO:0000256" key="22">
    <source>
        <dbReference type="RuleBase" id="RU000363"/>
    </source>
</evidence>
<evidence type="ECO:0000256" key="20">
    <source>
        <dbReference type="ARBA" id="ARBA00049151"/>
    </source>
</evidence>
<dbReference type="SUPFAM" id="SSF51735">
    <property type="entry name" value="NAD(P)-binding Rossmann-fold domains"/>
    <property type="match status" value="1"/>
</dbReference>
<evidence type="ECO:0000256" key="23">
    <source>
        <dbReference type="SAM" id="Phobius"/>
    </source>
</evidence>
<protein>
    <recommendedName>
        <fullName evidence="5">15-hydroxyprostaglandin dehydrogenase [NAD(+)]</fullName>
        <ecNumber evidence="3">1.1.1.141</ecNumber>
        <ecNumber evidence="4">1.1.1.232</ecNumber>
    </recommendedName>
    <alternativeName>
        <fullName evidence="7">Eicosanoid/docosanoid dehydrogenase [NAD(+)]</fullName>
    </alternativeName>
    <alternativeName>
        <fullName evidence="6">Prostaglandin dehydrogenase 1</fullName>
    </alternativeName>
</protein>
<dbReference type="InterPro" id="IPR002347">
    <property type="entry name" value="SDR_fam"/>
</dbReference>
<comment type="catalytic activity">
    <reaction evidence="18">
        <text>prostaglandin E2 + NAD(+) = 15-oxoprostaglandin E2 + NADH + H(+)</text>
        <dbReference type="Rhea" id="RHEA:11876"/>
        <dbReference type="ChEBI" id="CHEBI:15378"/>
        <dbReference type="ChEBI" id="CHEBI:57400"/>
        <dbReference type="ChEBI" id="CHEBI:57540"/>
        <dbReference type="ChEBI" id="CHEBI:57945"/>
        <dbReference type="ChEBI" id="CHEBI:606564"/>
        <dbReference type="EC" id="1.1.1.141"/>
    </reaction>
    <physiologicalReaction direction="left-to-right" evidence="18">
        <dbReference type="Rhea" id="RHEA:11877"/>
    </physiologicalReaction>
</comment>
<dbReference type="InterPro" id="IPR036291">
    <property type="entry name" value="NAD(P)-bd_dom_sf"/>
</dbReference>
<gene>
    <name evidence="25" type="primary">LOC106180296</name>
</gene>
<evidence type="ECO:0000256" key="17">
    <source>
        <dbReference type="ARBA" id="ARBA00048611"/>
    </source>
</evidence>
<evidence type="ECO:0000313" key="24">
    <source>
        <dbReference type="Proteomes" id="UP000085678"/>
    </source>
</evidence>
<keyword evidence="2" id="KW-0560">Oxidoreductase</keyword>
<comment type="catalytic activity">
    <reaction evidence="16">
        <text>lipoxin A4 + NAD(+) = 15-oxo-(5S,6R)-dihydroxy-(7E,9E,11Z,13E)-eicosatetraenoate + NADH + H(+)</text>
        <dbReference type="Rhea" id="RHEA:41572"/>
        <dbReference type="ChEBI" id="CHEBI:15378"/>
        <dbReference type="ChEBI" id="CHEBI:57540"/>
        <dbReference type="ChEBI" id="CHEBI:57945"/>
        <dbReference type="ChEBI" id="CHEBI:67026"/>
        <dbReference type="ChEBI" id="CHEBI:78311"/>
    </reaction>
    <physiologicalReaction direction="left-to-right" evidence="16">
        <dbReference type="Rhea" id="RHEA:41573"/>
    </physiologicalReaction>
</comment>
<dbReference type="OrthoDB" id="417891at2759"/>
<comment type="catalytic activity">
    <reaction evidence="12">
        <text>15-oxo-(5S,6R)-dihydroxy-(7E,9E,11Z)-eicosatrienoate + NADH + H(+) = (5S,6R,15S)-trihydroxy-(7E,9E,11Z)-eicosatrienoate + NAD(+)</text>
        <dbReference type="Rhea" id="RHEA:41596"/>
        <dbReference type="ChEBI" id="CHEBI:15378"/>
        <dbReference type="ChEBI" id="CHEBI:57540"/>
        <dbReference type="ChEBI" id="CHEBI:57945"/>
        <dbReference type="ChEBI" id="CHEBI:78325"/>
        <dbReference type="ChEBI" id="CHEBI:78329"/>
    </reaction>
    <physiologicalReaction direction="left-to-right" evidence="12">
        <dbReference type="Rhea" id="RHEA:41597"/>
    </physiologicalReaction>
</comment>
<dbReference type="GO" id="GO:0047034">
    <property type="term" value="F:15-hydroxyicosatetraenoate dehydrogenase activity"/>
    <property type="evidence" value="ECO:0007669"/>
    <property type="project" value="UniProtKB-EC"/>
</dbReference>
<evidence type="ECO:0000256" key="19">
    <source>
        <dbReference type="ARBA" id="ARBA00048921"/>
    </source>
</evidence>
<evidence type="ECO:0000256" key="13">
    <source>
        <dbReference type="ARBA" id="ARBA00048144"/>
    </source>
</evidence>
<dbReference type="InterPro" id="IPR020904">
    <property type="entry name" value="Sc_DH/Rdtase_CS"/>
</dbReference>
<dbReference type="Gene3D" id="3.40.50.720">
    <property type="entry name" value="NAD(P)-binding Rossmann-like Domain"/>
    <property type="match status" value="1"/>
</dbReference>
<dbReference type="GO" id="GO:0016404">
    <property type="term" value="F:15-hydroxyprostaglandin dehydrogenase (NAD+) activity"/>
    <property type="evidence" value="ECO:0007669"/>
    <property type="project" value="UniProtKB-EC"/>
</dbReference>
<evidence type="ECO:0000256" key="7">
    <source>
        <dbReference type="ARBA" id="ARBA00042026"/>
    </source>
</evidence>
<keyword evidence="24" id="KW-1185">Reference proteome</keyword>
<dbReference type="Pfam" id="PF00106">
    <property type="entry name" value="adh_short"/>
    <property type="match status" value="1"/>
</dbReference>
<dbReference type="EC" id="1.1.1.141" evidence="3"/>
<comment type="function">
    <text evidence="8">Catalyzes the NAD-dependent dehydrogenation (oxidation) of a broad array of hydroxylated polyunsaturated fatty acids (mainly eicosanoids and docosanoids, including prostaglandins, lipoxins and resolvins), yielding their corresponding keto (oxo) metabolites. Decreases the levels of the pro-proliferative prostaglandins such as prostaglandin E2 (whose activity is increased in cancer because of an increase in the expression of cyclooxygenase 2) and generates oxo-fatty acid products that can profoundly influence cell function by abrogating pro-inflammatory cytokine expression. Converts resolvins E1, D1 and D2 to their oxo products, which represents a mode of resolvin inactivation. Resolvin E1 plays important roles during the resolution phase of acute inflammation, while resolvins D1 and D2 have a unique role in obesity-induced adipose inflammation.</text>
</comment>
<sequence length="291" mass="31767">MKTSYRVLLVVAPIIFALLYGVLISQKSSKDTGLIHGKVAFVTGGTQGIGHAIADALLKKGAKVVIAARDSDRGKEVEVDFAKLYGEENVLFTKCDVTLTDSVENAIKNTVDRYGRIDIVGNNVGILNEKDYEYCINVNLLGIIRVANTAMKYMRKDRGGNGGVIINSASMAGLDPNDNSPVYSASKAGIVGFTRAWGYSLDYDDHLVRMNCLCPDMTDTPFIRSLNLETLKEKGVLQPELFAEDLPHIKSINPATVANAFIDLVEDESKNGAALLVESDTKVRYGEFMEY</sequence>
<evidence type="ECO:0000256" key="11">
    <source>
        <dbReference type="ARBA" id="ARBA00048008"/>
    </source>
</evidence>
<dbReference type="FunCoup" id="A0A1S3KB40">
    <property type="interactions" value="161"/>
</dbReference>
<comment type="catalytic activity">
    <reaction evidence="17">
        <text>prostaglandin A1 + NAD(+) = 15-oxo-prostaglandin A1 + NADH + H(+)</text>
        <dbReference type="Rhea" id="RHEA:41263"/>
        <dbReference type="ChEBI" id="CHEBI:15378"/>
        <dbReference type="ChEBI" id="CHEBI:57398"/>
        <dbReference type="ChEBI" id="CHEBI:57540"/>
        <dbReference type="ChEBI" id="CHEBI:57945"/>
        <dbReference type="ChEBI" id="CHEBI:85072"/>
    </reaction>
    <physiologicalReaction direction="left-to-right" evidence="17">
        <dbReference type="Rhea" id="RHEA:41264"/>
    </physiologicalReaction>
</comment>
<dbReference type="InParanoid" id="A0A1S3KB40"/>
<comment type="catalytic activity">
    <reaction evidence="21">
        <text>resolvin E1 + NAD(+) = 18-oxo-resolvin E1 + NADH + H(+)</text>
        <dbReference type="Rhea" id="RHEA:49244"/>
        <dbReference type="ChEBI" id="CHEBI:15378"/>
        <dbReference type="ChEBI" id="CHEBI:57540"/>
        <dbReference type="ChEBI" id="CHEBI:57945"/>
        <dbReference type="ChEBI" id="CHEBI:91000"/>
        <dbReference type="ChEBI" id="CHEBI:91001"/>
    </reaction>
    <physiologicalReaction direction="left-to-right" evidence="21">
        <dbReference type="Rhea" id="RHEA:49245"/>
    </physiologicalReaction>
</comment>
<evidence type="ECO:0000256" key="5">
    <source>
        <dbReference type="ARBA" id="ARBA00040276"/>
    </source>
</evidence>
<evidence type="ECO:0000256" key="8">
    <source>
        <dbReference type="ARBA" id="ARBA00045705"/>
    </source>
</evidence>
<feature type="transmembrane region" description="Helical" evidence="23">
    <location>
        <begin position="7"/>
        <end position="25"/>
    </location>
</feature>
<dbReference type="GO" id="GO:0005737">
    <property type="term" value="C:cytoplasm"/>
    <property type="evidence" value="ECO:0007669"/>
    <property type="project" value="TreeGrafter"/>
</dbReference>
<comment type="catalytic activity">
    <reaction evidence="9">
        <text>prostaglandin E1 + NAD(+) = 15-oxoprostaglandin E1 + NADH + H(+)</text>
        <dbReference type="Rhea" id="RHEA:16477"/>
        <dbReference type="ChEBI" id="CHEBI:15378"/>
        <dbReference type="ChEBI" id="CHEBI:57397"/>
        <dbReference type="ChEBI" id="CHEBI:57401"/>
        <dbReference type="ChEBI" id="CHEBI:57540"/>
        <dbReference type="ChEBI" id="CHEBI:57945"/>
    </reaction>
    <physiologicalReaction direction="left-to-right" evidence="9">
        <dbReference type="Rhea" id="RHEA:16478"/>
    </physiologicalReaction>
</comment>
<evidence type="ECO:0000256" key="2">
    <source>
        <dbReference type="ARBA" id="ARBA00023002"/>
    </source>
</evidence>
<dbReference type="FunFam" id="3.40.50.720:FF:000149">
    <property type="entry name" value="15-hydroxyprostaglandin dehydrogenase [NAD(+)]"/>
    <property type="match status" value="1"/>
</dbReference>
<evidence type="ECO:0000256" key="1">
    <source>
        <dbReference type="ARBA" id="ARBA00006484"/>
    </source>
</evidence>
<evidence type="ECO:0000256" key="10">
    <source>
        <dbReference type="ARBA" id="ARBA00047672"/>
    </source>
</evidence>
<organism evidence="24 25">
    <name type="scientific">Lingula anatina</name>
    <name type="common">Brachiopod</name>
    <name type="synonym">Lingula unguis</name>
    <dbReference type="NCBI Taxonomy" id="7574"/>
    <lineage>
        <taxon>Eukaryota</taxon>
        <taxon>Metazoa</taxon>
        <taxon>Spiralia</taxon>
        <taxon>Lophotrochozoa</taxon>
        <taxon>Brachiopoda</taxon>
        <taxon>Linguliformea</taxon>
        <taxon>Lingulata</taxon>
        <taxon>Lingulida</taxon>
        <taxon>Linguloidea</taxon>
        <taxon>Lingulidae</taxon>
        <taxon>Lingula</taxon>
    </lineage>
</organism>
<dbReference type="KEGG" id="lak:106180296"/>
<comment type="catalytic activity">
    <reaction evidence="14">
        <text>resolvin D1 + NAD(+) = 17-oxoresolvin D1 + NADH + H(+)</text>
        <dbReference type="Rhea" id="RHEA:50128"/>
        <dbReference type="ChEBI" id="CHEBI:15378"/>
        <dbReference type="ChEBI" id="CHEBI:57540"/>
        <dbReference type="ChEBI" id="CHEBI:57945"/>
        <dbReference type="ChEBI" id="CHEBI:132079"/>
        <dbReference type="ChEBI" id="CHEBI:132081"/>
    </reaction>
    <physiologicalReaction direction="left-to-right" evidence="14">
        <dbReference type="Rhea" id="RHEA:50129"/>
    </physiologicalReaction>
</comment>
<comment type="catalytic activity">
    <reaction evidence="11">
        <text>14-hydroxy-(4Z,7Z,10Z,12E,16Z,19Z)-docosahexaenoate + NAD(+) = 14-oxo-(4Z,7Z,10Z,12E,16Z,19Z)-docosahexaenoate + NADH + H(+)</text>
        <dbReference type="Rhea" id="RHEA:48952"/>
        <dbReference type="ChEBI" id="CHEBI:15378"/>
        <dbReference type="ChEBI" id="CHEBI:57540"/>
        <dbReference type="ChEBI" id="CHEBI:57945"/>
        <dbReference type="ChEBI" id="CHEBI:90866"/>
        <dbReference type="ChEBI" id="CHEBI:90867"/>
    </reaction>
    <physiologicalReaction direction="left-to-right" evidence="11">
        <dbReference type="Rhea" id="RHEA:48953"/>
    </physiologicalReaction>
</comment>
<evidence type="ECO:0000256" key="4">
    <source>
        <dbReference type="ARBA" id="ARBA00039060"/>
    </source>
</evidence>
<dbReference type="OMA" id="STWIIAG"/>
<evidence type="ECO:0000256" key="9">
    <source>
        <dbReference type="ARBA" id="ARBA00047325"/>
    </source>
</evidence>